<protein>
    <submittedName>
        <fullName evidence="1">Uncharacterized protein</fullName>
    </submittedName>
</protein>
<proteinExistence type="predicted"/>
<accession>A0A2P2P5E7</accession>
<name>A0A2P2P5E7_RHIMU</name>
<sequence length="17" mass="1793">MVSSSESLGDTAKNPRN</sequence>
<dbReference type="AlphaFoldDB" id="A0A2P2P5E7"/>
<evidence type="ECO:0000313" key="1">
    <source>
        <dbReference type="EMBL" id="MBX49841.1"/>
    </source>
</evidence>
<organism evidence="1">
    <name type="scientific">Rhizophora mucronata</name>
    <name type="common">Asiatic mangrove</name>
    <dbReference type="NCBI Taxonomy" id="61149"/>
    <lineage>
        <taxon>Eukaryota</taxon>
        <taxon>Viridiplantae</taxon>
        <taxon>Streptophyta</taxon>
        <taxon>Embryophyta</taxon>
        <taxon>Tracheophyta</taxon>
        <taxon>Spermatophyta</taxon>
        <taxon>Magnoliopsida</taxon>
        <taxon>eudicotyledons</taxon>
        <taxon>Gunneridae</taxon>
        <taxon>Pentapetalae</taxon>
        <taxon>rosids</taxon>
        <taxon>fabids</taxon>
        <taxon>Malpighiales</taxon>
        <taxon>Rhizophoraceae</taxon>
        <taxon>Rhizophora</taxon>
    </lineage>
</organism>
<dbReference type="EMBL" id="GGEC01069357">
    <property type="protein sequence ID" value="MBX49841.1"/>
    <property type="molecule type" value="Transcribed_RNA"/>
</dbReference>
<reference evidence="1" key="1">
    <citation type="submission" date="2018-02" db="EMBL/GenBank/DDBJ databases">
        <title>Rhizophora mucronata_Transcriptome.</title>
        <authorList>
            <person name="Meera S.P."/>
            <person name="Sreeshan A."/>
            <person name="Augustine A."/>
        </authorList>
    </citation>
    <scope>NUCLEOTIDE SEQUENCE</scope>
    <source>
        <tissue evidence="1">Leaf</tissue>
    </source>
</reference>